<evidence type="ECO:0000256" key="5">
    <source>
        <dbReference type="ARBA" id="ARBA00022989"/>
    </source>
</evidence>
<dbReference type="RefSeq" id="WP_263952726.1">
    <property type="nucleotide sequence ID" value="NZ_JAOYFC010000001.1"/>
</dbReference>
<evidence type="ECO:0000256" key="3">
    <source>
        <dbReference type="ARBA" id="ARBA00022475"/>
    </source>
</evidence>
<dbReference type="PANTHER" id="PTHR30221">
    <property type="entry name" value="SMALL-CONDUCTANCE MECHANOSENSITIVE CHANNEL"/>
    <property type="match status" value="1"/>
</dbReference>
<proteinExistence type="inferred from homology"/>
<keyword evidence="5 7" id="KW-1133">Transmembrane helix</keyword>
<dbReference type="PANTHER" id="PTHR30221:SF1">
    <property type="entry name" value="SMALL-CONDUCTANCE MECHANOSENSITIVE CHANNEL"/>
    <property type="match status" value="1"/>
</dbReference>
<evidence type="ECO:0000313" key="12">
    <source>
        <dbReference type="EMBL" id="MCV6823898.1"/>
    </source>
</evidence>
<evidence type="ECO:0000259" key="9">
    <source>
        <dbReference type="Pfam" id="PF00924"/>
    </source>
</evidence>
<dbReference type="InterPro" id="IPR011014">
    <property type="entry name" value="MscS_channel_TM-2"/>
</dbReference>
<evidence type="ECO:0000256" key="6">
    <source>
        <dbReference type="ARBA" id="ARBA00023136"/>
    </source>
</evidence>
<dbReference type="EMBL" id="JAOYFC010000001">
    <property type="protein sequence ID" value="MCV6823898.1"/>
    <property type="molecule type" value="Genomic_DNA"/>
</dbReference>
<feature type="domain" description="Mechanosensitive ion channel transmembrane helices 2/3" evidence="11">
    <location>
        <begin position="223"/>
        <end position="263"/>
    </location>
</feature>
<dbReference type="Gene3D" id="1.10.287.1260">
    <property type="match status" value="1"/>
</dbReference>
<evidence type="ECO:0000256" key="1">
    <source>
        <dbReference type="ARBA" id="ARBA00004651"/>
    </source>
</evidence>
<comment type="function">
    <text evidence="7">Mechanosensitive channel that participates in the regulation of osmotic pressure changes within the cell, opening in response to stretch forces in the membrane lipid bilayer, without the need for other proteins. Contributes to normal resistance to hypoosmotic shock. Forms an ion channel of 1.0 nanosiemens conductance with a slight preference for anions.</text>
</comment>
<evidence type="ECO:0000313" key="13">
    <source>
        <dbReference type="Proteomes" id="UP001208041"/>
    </source>
</evidence>
<dbReference type="Gene3D" id="2.30.30.60">
    <property type="match status" value="1"/>
</dbReference>
<dbReference type="SUPFAM" id="SSF82861">
    <property type="entry name" value="Mechanosensitive channel protein MscS (YggB), transmembrane region"/>
    <property type="match status" value="1"/>
</dbReference>
<keyword evidence="13" id="KW-1185">Reference proteome</keyword>
<dbReference type="SUPFAM" id="SSF50182">
    <property type="entry name" value="Sm-like ribonucleoproteins"/>
    <property type="match status" value="1"/>
</dbReference>
<dbReference type="GO" id="GO:0005886">
    <property type="term" value="C:plasma membrane"/>
    <property type="evidence" value="ECO:0007669"/>
    <property type="project" value="UniProtKB-SubCell"/>
</dbReference>
<feature type="domain" description="Mechanosensitive ion channel MscS" evidence="9">
    <location>
        <begin position="264"/>
        <end position="330"/>
    </location>
</feature>
<feature type="chain" id="PRO_5042221916" description="Small-conductance mechanosensitive channel" evidence="8">
    <location>
        <begin position="27"/>
        <end position="431"/>
    </location>
</feature>
<keyword evidence="4 7" id="KW-0812">Transmembrane</keyword>
<evidence type="ECO:0000256" key="4">
    <source>
        <dbReference type="ARBA" id="ARBA00022692"/>
    </source>
</evidence>
<dbReference type="InterPro" id="IPR010920">
    <property type="entry name" value="LSM_dom_sf"/>
</dbReference>
<keyword evidence="7" id="KW-0407">Ion channel</keyword>
<feature type="transmembrane region" description="Helical" evidence="7">
    <location>
        <begin position="247"/>
        <end position="266"/>
    </location>
</feature>
<reference evidence="12" key="1">
    <citation type="submission" date="2022-10" db="EMBL/GenBank/DDBJ databases">
        <authorList>
            <person name="Yue Y."/>
        </authorList>
    </citation>
    <scope>NUCLEOTIDE SEQUENCE</scope>
    <source>
        <strain evidence="12">Z654</strain>
    </source>
</reference>
<feature type="domain" description="Mechanosensitive ion channel MscS C-terminal" evidence="10">
    <location>
        <begin position="337"/>
        <end position="419"/>
    </location>
</feature>
<dbReference type="SUPFAM" id="SSF82689">
    <property type="entry name" value="Mechanosensitive channel protein MscS (YggB), C-terminal domain"/>
    <property type="match status" value="1"/>
</dbReference>
<comment type="caution">
    <text evidence="12">The sequence shown here is derived from an EMBL/GenBank/DDBJ whole genome shotgun (WGS) entry which is preliminary data.</text>
</comment>
<name>A0AAE3IZR9_9RHOB</name>
<dbReference type="InterPro" id="IPR011066">
    <property type="entry name" value="MscS_channel_C_sf"/>
</dbReference>
<keyword evidence="8" id="KW-0732">Signal</keyword>
<dbReference type="InterPro" id="IPR049142">
    <property type="entry name" value="MS_channel_1st"/>
</dbReference>
<keyword evidence="7" id="KW-0813">Transport</keyword>
<dbReference type="AlphaFoldDB" id="A0AAE3IZR9"/>
<dbReference type="GO" id="GO:0008381">
    <property type="term" value="F:mechanosensitive monoatomic ion channel activity"/>
    <property type="evidence" value="ECO:0007669"/>
    <property type="project" value="InterPro"/>
</dbReference>
<keyword evidence="7" id="KW-0406">Ion transport</keyword>
<dbReference type="Pfam" id="PF00924">
    <property type="entry name" value="MS_channel_2nd"/>
    <property type="match status" value="1"/>
</dbReference>
<protein>
    <recommendedName>
        <fullName evidence="7">Small-conductance mechanosensitive channel</fullName>
    </recommendedName>
</protein>
<evidence type="ECO:0000256" key="2">
    <source>
        <dbReference type="ARBA" id="ARBA00008017"/>
    </source>
</evidence>
<dbReference type="InterPro" id="IPR023408">
    <property type="entry name" value="MscS_beta-dom_sf"/>
</dbReference>
<dbReference type="Pfam" id="PF21082">
    <property type="entry name" value="MS_channel_3rd"/>
    <property type="match status" value="1"/>
</dbReference>
<feature type="transmembrane region" description="Helical" evidence="7">
    <location>
        <begin position="219"/>
        <end position="241"/>
    </location>
</feature>
<comment type="subunit">
    <text evidence="7">Homoheptamer.</text>
</comment>
<evidence type="ECO:0000259" key="10">
    <source>
        <dbReference type="Pfam" id="PF21082"/>
    </source>
</evidence>
<dbReference type="InterPro" id="IPR006685">
    <property type="entry name" value="MscS_channel_2nd"/>
</dbReference>
<evidence type="ECO:0000256" key="8">
    <source>
        <dbReference type="SAM" id="SignalP"/>
    </source>
</evidence>
<sequence length="431" mass="47362">MRLLSLTKTLLLSFFLAFSLFMPALAQEGEGDDAESAKIEAAVAEIKAADHRQMKFLLLPYTAAELSSAADIWQGVLKQDLVVVSGTNSKLEVASGKEADALRAELETQTSAMADTLEKYQDILSSWEDKGGNPDEIKVHEDYMSAVSLATLRTTDLQSLLRGAGDWLIALDGGLKILLIIVAGIVAFWILRFVARFVRNLVNRKMNLVPNVSRLLRNFIGTIVYWAVVVIGIMVVLGFMGVNVTPLFAVLGGLSFIVAFALQDTLSNFASGLMIMLLKPFDTGDYIITAGIEGTVDDMSIVSTRLRTVDNKVVVVPNSKIWGDVITNVTASNTRRVDMVFGIGYSDDAQQAIDELTKLVNAHPATLKDPAPEIFVGELGDSSVNIFCRTWTKTDDYWAFHWDMMGQAKEKFDEKGISIPFPQRDVHIISE</sequence>
<evidence type="ECO:0000256" key="7">
    <source>
        <dbReference type="RuleBase" id="RU369025"/>
    </source>
</evidence>
<feature type="signal peptide" evidence="8">
    <location>
        <begin position="1"/>
        <end position="26"/>
    </location>
</feature>
<organism evidence="12 13">
    <name type="scientific">Halocynthiibacter halioticoli</name>
    <dbReference type="NCBI Taxonomy" id="2986804"/>
    <lineage>
        <taxon>Bacteria</taxon>
        <taxon>Pseudomonadati</taxon>
        <taxon>Pseudomonadota</taxon>
        <taxon>Alphaproteobacteria</taxon>
        <taxon>Rhodobacterales</taxon>
        <taxon>Paracoccaceae</taxon>
        <taxon>Halocynthiibacter</taxon>
    </lineage>
</organism>
<keyword evidence="7" id="KW-0997">Cell inner membrane</keyword>
<dbReference type="Proteomes" id="UP001208041">
    <property type="component" value="Unassembled WGS sequence"/>
</dbReference>
<comment type="caution">
    <text evidence="7">Lacks conserved residue(s) required for the propagation of feature annotation.</text>
</comment>
<comment type="subcellular location">
    <subcellularLocation>
        <location evidence="7">Cell inner membrane</location>
        <topology evidence="7">Multi-pass membrane protein</topology>
    </subcellularLocation>
    <subcellularLocation>
        <location evidence="1">Cell membrane</location>
        <topology evidence="1">Multi-pass membrane protein</topology>
    </subcellularLocation>
</comment>
<feature type="transmembrane region" description="Helical" evidence="7">
    <location>
        <begin position="177"/>
        <end position="198"/>
    </location>
</feature>
<dbReference type="InterPro" id="IPR045275">
    <property type="entry name" value="MscS_archaea/bacteria_type"/>
</dbReference>
<evidence type="ECO:0000259" key="11">
    <source>
        <dbReference type="Pfam" id="PF21088"/>
    </source>
</evidence>
<dbReference type="Pfam" id="PF21088">
    <property type="entry name" value="MS_channel_1st"/>
    <property type="match status" value="1"/>
</dbReference>
<gene>
    <name evidence="12" type="ORF">OH136_04950</name>
</gene>
<comment type="similarity">
    <text evidence="2 7">Belongs to the MscS (TC 1.A.23) family.</text>
</comment>
<keyword evidence="3" id="KW-1003">Cell membrane</keyword>
<dbReference type="InterPro" id="IPR049278">
    <property type="entry name" value="MS_channel_C"/>
</dbReference>
<accession>A0AAE3IZR9</accession>
<dbReference type="Gene3D" id="3.30.70.100">
    <property type="match status" value="1"/>
</dbReference>
<keyword evidence="6 7" id="KW-0472">Membrane</keyword>